<dbReference type="Pfam" id="PF00135">
    <property type="entry name" value="COesterase"/>
    <property type="match status" value="1"/>
</dbReference>
<dbReference type="GO" id="GO:0016787">
    <property type="term" value="F:hydrolase activity"/>
    <property type="evidence" value="ECO:0007669"/>
    <property type="project" value="UniProtKB-KW"/>
</dbReference>
<dbReference type="PANTHER" id="PTHR43142">
    <property type="entry name" value="CARBOXYLIC ESTER HYDROLASE"/>
    <property type="match status" value="1"/>
</dbReference>
<dbReference type="Proteomes" id="UP000235786">
    <property type="component" value="Unassembled WGS sequence"/>
</dbReference>
<dbReference type="InterPro" id="IPR029058">
    <property type="entry name" value="AB_hydrolase_fold"/>
</dbReference>
<evidence type="ECO:0000313" key="3">
    <source>
        <dbReference type="Proteomes" id="UP000235786"/>
    </source>
</evidence>
<protein>
    <submittedName>
        <fullName evidence="2">Alpha/beta-hydrolase</fullName>
    </submittedName>
</protein>
<sequence length="525" mass="59116">MGSTLSSYEEKGHTIDLGSLGSVKGVQYDNKARRYAGVPYSLSPTGDFRWRKPRPLPAGFSYTQSDGRPFDVSEFYAVCPQSKFSTGREQDIDRDDYSEDCLRLNIWTPVPEPGAEHKKWPVVLWLHGGWFQMGNPAQESTLNPTELISTGKLNAIVIGIGYRLNVFGFLAGEALEQESGGESVGHYGLLDQRLAMEWVKENIEAFNGDVNNIILGGQSAGAYGVHAQSLYDFRAKLFSPTTQLFHSLFMYSNAIPAQPKTAVETQPQFDELCQYFKIDSDLSGPGKFAELRKIKAHDLISGIKVLKYHTSHPVTGGVFIYPDMHQYHTNGSFAAEFKKRNLRLLIGEVLNEEALYSAYNGPEPNPESFRLQISNYYAPATTERILQHYPLPSSSEKQDWMNFFGIIISDGQVRAPSRFLANSLIAHGVSIRDVWRYQVAYRLSFIDEKVAPRSNGVAHGMDKPFWNFAILHGPTQDELVMMKTWIKDFVAFVNGDLATPDGKIRIQEDSRWNELLQLSYFFNGN</sequence>
<organism evidence="2 3">
    <name type="scientific">Hyaloscypha variabilis (strain UAMH 11265 / GT02V1 / F)</name>
    <name type="common">Meliniomyces variabilis</name>
    <dbReference type="NCBI Taxonomy" id="1149755"/>
    <lineage>
        <taxon>Eukaryota</taxon>
        <taxon>Fungi</taxon>
        <taxon>Dikarya</taxon>
        <taxon>Ascomycota</taxon>
        <taxon>Pezizomycotina</taxon>
        <taxon>Leotiomycetes</taxon>
        <taxon>Helotiales</taxon>
        <taxon>Hyaloscyphaceae</taxon>
        <taxon>Hyaloscypha</taxon>
        <taxon>Hyaloscypha variabilis</taxon>
    </lineage>
</organism>
<dbReference type="STRING" id="1149755.A0A2J6S6I5"/>
<name>A0A2J6S6I5_HYAVF</name>
<gene>
    <name evidence="2" type="ORF">L207DRAFT_551535</name>
</gene>
<dbReference type="Gene3D" id="3.40.50.1820">
    <property type="entry name" value="alpha/beta hydrolase"/>
    <property type="match status" value="1"/>
</dbReference>
<dbReference type="SUPFAM" id="SSF53474">
    <property type="entry name" value="alpha/beta-Hydrolases"/>
    <property type="match status" value="1"/>
</dbReference>
<dbReference type="InterPro" id="IPR002018">
    <property type="entry name" value="CarbesteraseB"/>
</dbReference>
<keyword evidence="3" id="KW-1185">Reference proteome</keyword>
<evidence type="ECO:0000313" key="2">
    <source>
        <dbReference type="EMBL" id="PMD46379.1"/>
    </source>
</evidence>
<dbReference type="OrthoDB" id="6846267at2759"/>
<evidence type="ECO:0000259" key="1">
    <source>
        <dbReference type="Pfam" id="PF00135"/>
    </source>
</evidence>
<keyword evidence="2" id="KW-0378">Hydrolase</keyword>
<dbReference type="AlphaFoldDB" id="A0A2J6S6I5"/>
<accession>A0A2J6S6I5</accession>
<reference evidence="2 3" key="1">
    <citation type="submission" date="2016-04" db="EMBL/GenBank/DDBJ databases">
        <title>A degradative enzymes factory behind the ericoid mycorrhizal symbiosis.</title>
        <authorList>
            <consortium name="DOE Joint Genome Institute"/>
            <person name="Martino E."/>
            <person name="Morin E."/>
            <person name="Grelet G."/>
            <person name="Kuo A."/>
            <person name="Kohler A."/>
            <person name="Daghino S."/>
            <person name="Barry K."/>
            <person name="Choi C."/>
            <person name="Cichocki N."/>
            <person name="Clum A."/>
            <person name="Copeland A."/>
            <person name="Hainaut M."/>
            <person name="Haridas S."/>
            <person name="Labutti K."/>
            <person name="Lindquist E."/>
            <person name="Lipzen A."/>
            <person name="Khouja H.-R."/>
            <person name="Murat C."/>
            <person name="Ohm R."/>
            <person name="Olson A."/>
            <person name="Spatafora J."/>
            <person name="Veneault-Fourrey C."/>
            <person name="Henrissat B."/>
            <person name="Grigoriev I."/>
            <person name="Martin F."/>
            <person name="Perotto S."/>
        </authorList>
    </citation>
    <scope>NUCLEOTIDE SEQUENCE [LARGE SCALE GENOMIC DNA]</scope>
    <source>
        <strain evidence="2 3">F</strain>
    </source>
</reference>
<feature type="domain" description="Carboxylesterase type B" evidence="1">
    <location>
        <begin position="20"/>
        <end position="515"/>
    </location>
</feature>
<dbReference type="PANTHER" id="PTHR43142:SF8">
    <property type="entry name" value="CARBOXYLIC ESTER HYDROLASE"/>
    <property type="match status" value="1"/>
</dbReference>
<dbReference type="EMBL" id="KZ613939">
    <property type="protein sequence ID" value="PMD46379.1"/>
    <property type="molecule type" value="Genomic_DNA"/>
</dbReference>
<proteinExistence type="predicted"/>